<reference evidence="3 4" key="1">
    <citation type="journal article" date="2005" name="PLoS Biol.">
        <title>The genomes of Oryza sativa: a history of duplications.</title>
        <authorList>
            <person name="Yu J."/>
            <person name="Wang J."/>
            <person name="Lin W."/>
            <person name="Li S."/>
            <person name="Li H."/>
            <person name="Zhou J."/>
            <person name="Ni P."/>
            <person name="Dong W."/>
            <person name="Hu S."/>
            <person name="Zeng C."/>
            <person name="Zhang J."/>
            <person name="Zhang Y."/>
            <person name="Li R."/>
            <person name="Xu Z."/>
            <person name="Li S."/>
            <person name="Li X."/>
            <person name="Zheng H."/>
            <person name="Cong L."/>
            <person name="Lin L."/>
            <person name="Yin J."/>
            <person name="Geng J."/>
            <person name="Li G."/>
            <person name="Shi J."/>
            <person name="Liu J."/>
            <person name="Lv H."/>
            <person name="Li J."/>
            <person name="Wang J."/>
            <person name="Deng Y."/>
            <person name="Ran L."/>
            <person name="Shi X."/>
            <person name="Wang X."/>
            <person name="Wu Q."/>
            <person name="Li C."/>
            <person name="Ren X."/>
            <person name="Wang J."/>
            <person name="Wang X."/>
            <person name="Li D."/>
            <person name="Liu D."/>
            <person name="Zhang X."/>
            <person name="Ji Z."/>
            <person name="Zhao W."/>
            <person name="Sun Y."/>
            <person name="Zhang Z."/>
            <person name="Bao J."/>
            <person name="Han Y."/>
            <person name="Dong L."/>
            <person name="Ji J."/>
            <person name="Chen P."/>
            <person name="Wu S."/>
            <person name="Liu J."/>
            <person name="Xiao Y."/>
            <person name="Bu D."/>
            <person name="Tan J."/>
            <person name="Yang L."/>
            <person name="Ye C."/>
            <person name="Zhang J."/>
            <person name="Xu J."/>
            <person name="Zhou Y."/>
            <person name="Yu Y."/>
            <person name="Zhang B."/>
            <person name="Zhuang S."/>
            <person name="Wei H."/>
            <person name="Liu B."/>
            <person name="Lei M."/>
            <person name="Yu H."/>
            <person name="Li Y."/>
            <person name="Xu H."/>
            <person name="Wei S."/>
            <person name="He X."/>
            <person name="Fang L."/>
            <person name="Zhang Z."/>
            <person name="Zhang Y."/>
            <person name="Huang X."/>
            <person name="Su Z."/>
            <person name="Tong W."/>
            <person name="Li J."/>
            <person name="Tong Z."/>
            <person name="Li S."/>
            <person name="Ye J."/>
            <person name="Wang L."/>
            <person name="Fang L."/>
            <person name="Lei T."/>
            <person name="Chen C."/>
            <person name="Chen H."/>
            <person name="Xu Z."/>
            <person name="Li H."/>
            <person name="Huang H."/>
            <person name="Zhang F."/>
            <person name="Xu H."/>
            <person name="Li N."/>
            <person name="Zhao C."/>
            <person name="Li S."/>
            <person name="Dong L."/>
            <person name="Huang Y."/>
            <person name="Li L."/>
            <person name="Xi Y."/>
            <person name="Qi Q."/>
            <person name="Li W."/>
            <person name="Zhang B."/>
            <person name="Hu W."/>
            <person name="Zhang Y."/>
            <person name="Tian X."/>
            <person name="Jiao Y."/>
            <person name="Liang X."/>
            <person name="Jin J."/>
            <person name="Gao L."/>
            <person name="Zheng W."/>
            <person name="Hao B."/>
            <person name="Liu S."/>
            <person name="Wang W."/>
            <person name="Yuan L."/>
            <person name="Cao M."/>
            <person name="McDermott J."/>
            <person name="Samudrala R."/>
            <person name="Wang J."/>
            <person name="Wong G.K."/>
            <person name="Yang H."/>
        </authorList>
    </citation>
    <scope>NUCLEOTIDE SEQUENCE [LARGE SCALE GENOMIC DNA]</scope>
    <source>
        <strain evidence="4">cv. 93-11</strain>
    </source>
</reference>
<dbReference type="Pfam" id="PF13966">
    <property type="entry name" value="zf-RVT"/>
    <property type="match status" value="1"/>
</dbReference>
<name>B8B5V3_ORYSI</name>
<evidence type="ECO:0000313" key="3">
    <source>
        <dbReference type="EMBL" id="EEC82672.1"/>
    </source>
</evidence>
<sequence>MGASSLLYTLDIMFTMIAIGIVVIMGAFVPRRCRDYILVFNVLAALSALGLIKAKMVYGAQMFLAAILHLVEIVTILYTFRKELVLLRSNKASLRELVPRRSDEASLQGEARLQEVVLQISDEASLQDEARLQEVVLQISDEASLQDKASLQDVLLKVIERARPWAPFFLAGLVSTAYGMVIVFFAGGRPASAFFLGDFGVCFILVGLIVTIARSQHERTQDDRGLWADTRNTLLSSSGITTSACYNLITYRGMLWPPASFVWNKAIPNTCKVFLWLAFGGRLNTNDSRITKMWDSNPHCGVCPAIETSCHIILRCKLADGIWRKLNLLNQARQSANLLQFVEKVMTSSPPHSQPGWPVCFAGCTHGLWKARNLRTFQEKLLTEATLLY</sequence>
<dbReference type="HOGENOM" id="CLU_742661_0_0_1"/>
<dbReference type="OMA" id="CHIILRC"/>
<evidence type="ECO:0000313" key="4">
    <source>
        <dbReference type="Proteomes" id="UP000007015"/>
    </source>
</evidence>
<feature type="transmembrane region" description="Helical" evidence="1">
    <location>
        <begin position="165"/>
        <end position="187"/>
    </location>
</feature>
<organism evidence="3 4">
    <name type="scientific">Oryza sativa subsp. indica</name>
    <name type="common">Rice</name>
    <dbReference type="NCBI Taxonomy" id="39946"/>
    <lineage>
        <taxon>Eukaryota</taxon>
        <taxon>Viridiplantae</taxon>
        <taxon>Streptophyta</taxon>
        <taxon>Embryophyta</taxon>
        <taxon>Tracheophyta</taxon>
        <taxon>Spermatophyta</taxon>
        <taxon>Magnoliopsida</taxon>
        <taxon>Liliopsida</taxon>
        <taxon>Poales</taxon>
        <taxon>Poaceae</taxon>
        <taxon>BOP clade</taxon>
        <taxon>Oryzoideae</taxon>
        <taxon>Oryzeae</taxon>
        <taxon>Oryzinae</taxon>
        <taxon>Oryza</taxon>
        <taxon>Oryza sativa</taxon>
    </lineage>
</organism>
<keyword evidence="4" id="KW-1185">Reference proteome</keyword>
<feature type="transmembrane region" description="Helical" evidence="1">
    <location>
        <begin position="6"/>
        <end position="29"/>
    </location>
</feature>
<feature type="transmembrane region" description="Helical" evidence="1">
    <location>
        <begin position="193"/>
        <end position="213"/>
    </location>
</feature>
<dbReference type="InterPro" id="IPR026960">
    <property type="entry name" value="RVT-Znf"/>
</dbReference>
<feature type="domain" description="Reverse transcriptase zinc-binding" evidence="2">
    <location>
        <begin position="242"/>
        <end position="323"/>
    </location>
</feature>
<dbReference type="EMBL" id="CM000132">
    <property type="protein sequence ID" value="EEC82672.1"/>
    <property type="molecule type" value="Genomic_DNA"/>
</dbReference>
<dbReference type="Proteomes" id="UP000007015">
    <property type="component" value="Chromosome 7"/>
</dbReference>
<feature type="transmembrane region" description="Helical" evidence="1">
    <location>
        <begin position="58"/>
        <end position="80"/>
    </location>
</feature>
<evidence type="ECO:0000259" key="2">
    <source>
        <dbReference type="Pfam" id="PF13966"/>
    </source>
</evidence>
<keyword evidence="1" id="KW-1133">Transmembrane helix</keyword>
<proteinExistence type="predicted"/>
<keyword evidence="1" id="KW-0472">Membrane</keyword>
<keyword evidence="1" id="KW-0812">Transmembrane</keyword>
<gene>
    <name evidence="3" type="ORF">OsI_27316</name>
</gene>
<accession>B8B5V3</accession>
<dbReference type="AlphaFoldDB" id="B8B5V3"/>
<dbReference type="STRING" id="39946.B8B5V3"/>
<feature type="transmembrane region" description="Helical" evidence="1">
    <location>
        <begin position="36"/>
        <end position="52"/>
    </location>
</feature>
<evidence type="ECO:0000256" key="1">
    <source>
        <dbReference type="SAM" id="Phobius"/>
    </source>
</evidence>
<protein>
    <recommendedName>
        <fullName evidence="2">Reverse transcriptase zinc-binding domain-containing protein</fullName>
    </recommendedName>
</protein>
<dbReference type="Gramene" id="BGIOSGA023724-TA">
    <property type="protein sequence ID" value="BGIOSGA023724-PA"/>
    <property type="gene ID" value="BGIOSGA023724"/>
</dbReference>